<feature type="compositionally biased region" description="Polar residues" evidence="2">
    <location>
        <begin position="1437"/>
        <end position="1449"/>
    </location>
</feature>
<feature type="compositionally biased region" description="Polar residues" evidence="2">
    <location>
        <begin position="1615"/>
        <end position="1630"/>
    </location>
</feature>
<feature type="compositionally biased region" description="Polar residues" evidence="2">
    <location>
        <begin position="1712"/>
        <end position="1722"/>
    </location>
</feature>
<dbReference type="STRING" id="947166.A0A1D1W1D9"/>
<feature type="compositionally biased region" description="Low complexity" evidence="2">
    <location>
        <begin position="1589"/>
        <end position="1601"/>
    </location>
</feature>
<feature type="coiled-coil region" evidence="1">
    <location>
        <begin position="881"/>
        <end position="1049"/>
    </location>
</feature>
<feature type="compositionally biased region" description="Low complexity" evidence="2">
    <location>
        <begin position="1858"/>
        <end position="1873"/>
    </location>
</feature>
<feature type="coiled-coil region" evidence="1">
    <location>
        <begin position="122"/>
        <end position="149"/>
    </location>
</feature>
<reference evidence="3 4" key="1">
    <citation type="journal article" date="2016" name="Nat. Commun.">
        <title>Extremotolerant tardigrade genome and improved radiotolerance of human cultured cells by tardigrade-unique protein.</title>
        <authorList>
            <person name="Hashimoto T."/>
            <person name="Horikawa D.D."/>
            <person name="Saito Y."/>
            <person name="Kuwahara H."/>
            <person name="Kozuka-Hata H."/>
            <person name="Shin-I T."/>
            <person name="Minakuchi Y."/>
            <person name="Ohishi K."/>
            <person name="Motoyama A."/>
            <person name="Aizu T."/>
            <person name="Enomoto A."/>
            <person name="Kondo K."/>
            <person name="Tanaka S."/>
            <person name="Hara Y."/>
            <person name="Koshikawa S."/>
            <person name="Sagara H."/>
            <person name="Miura T."/>
            <person name="Yokobori S."/>
            <person name="Miyagawa K."/>
            <person name="Suzuki Y."/>
            <person name="Kubo T."/>
            <person name="Oyama M."/>
            <person name="Kohara Y."/>
            <person name="Fujiyama A."/>
            <person name="Arakawa K."/>
            <person name="Katayama T."/>
            <person name="Toyoda A."/>
            <person name="Kunieda T."/>
        </authorList>
    </citation>
    <scope>NUCLEOTIDE SEQUENCE [LARGE SCALE GENOMIC DNA]</scope>
    <source>
        <strain evidence="3 4">YOKOZUNA-1</strain>
    </source>
</reference>
<feature type="compositionally biased region" description="Polar residues" evidence="2">
    <location>
        <begin position="1889"/>
        <end position="1900"/>
    </location>
</feature>
<protein>
    <recommendedName>
        <fullName evidence="5">Nucleoprotein TPR</fullName>
    </recommendedName>
</protein>
<sequence length="1982" mass="219752">MASGSADEVPSSSQGFSGSPSMEDQLLQEREVLRSEIQRMQTDHKRAVDLVRSTLERQLQEANIAINGLREELAKEVNINQDHLKRHESQAKKESDLKKALVSAEDHNLRLSTEKNNLLLLVEGSRAEIAELRETIRNQSRQVTESLAETELLRLKCCGKDAEIQFLGISEKSLKAQTERQQKDLSEAHAVMVKKDREISEARSEADRRVKDVIKQVQTLSDELWQEKRKVAMLEDNVKREKEGAQRLQERLDSFEGDRQRMQEEFSEQNSSQQEIIDSFREHVAVLKRRNDQLEEEKRVQESCRDDLEEVYKRAVSDLQEELSSAQTALEEKTNQVAAMTAELEHARDLTAYLKNDASRTASPELQNLVRGQGFSVPRLYHEYIITADRLSEAVNARAAAESELERRSQEWQQYLAGRSEEEAAVQELQRQLERSQNNLQQLTKKVENMEKQAVIHRRNLRTLETENRTLRDKNEVLQRQVISVVEDNDEENGGFLLSKSTYRNTAELIQINAELYASIESLNKENYDLKVQLEEATKNEEEFREAVEQVRGLAAQKEQFDTRLTELSREVQLYRVQNESSLFKDFLRILSTAPEQMDALLALVSNESALWAFVRSAGGNDIATQFAAIHKEVQVARQEAQEARVEAEKRSTELQKVREAHKADMKIINADRDRAVRDLNVLRDQMDALRRESSQRIAEADRQVAKMSELYERLCNSEKECGTLAQALENQREESGRRLAECQELRSTASSVHSRLAVFEEQQTRAQTVISQHMATIEAAHAREIESGRKLQEAQDSLSNQQNKAAHLQRELQTQQSKVELLTKELTDVKKQLDEYKTRTNNTQQQQNTNAASSSQERSNNSQASSQYALSVLRQSSVQQETLQMQIGELQGQLEKAREELKEKVAELNRYQEKATKKSEEMQGTRYSLMSDIAHIKEERETLKTQLNAAKADKLKAEAERKKLEEVSRRQRSELEEQMNKYMDELQAHQVSQAFVAELRKEVDQLKQSAMASKRRETDLQKAMDELRKQTAEQEKKLREEVRLMEIERENNKEWKRTIYDRTLPSSTDVPSDEVQDLTIIVEYQKKENDSIFRQLQLSKEDCFAGAAKVKFLSEGLEQVQQELQLVIQRKEGSIESDSWQKSYTEQQAILNSTLQMNAKLRMEVATVQKELETTRASLKTLTDKSEAATSRLRELENDNVRLQEAEKVLKQQVQDWHNKFGVQQQKGEIETLKRRIAELEKQNADQNDNVNKLKAQFASTVSRRVQARSKEMEQALEDARGSLEERSNELTTLRVQLAAREAEIITIKAEHAEFIRTEGIRHFKELRQNEEQANAALAALRIHHDQYKEAAHQLEMRLNALMGGSAVPGAKIAEKIPVPVPIRETAVVTPQSKGLADKMTPVPTLTLRASGHAAPIATVAPQVPHDLLAHVQPVQASAQMQRPSSGHGSEAARPASHDEGERVEAFASAGGSGSGNAGGTGHATPATPPSGGTLVGSVRREVRRPHPDSDEQPGGSQPQRQPKRPRPASSAAAAAPTVSVVPSGSRMPSLRPPSPTSVTDVTSSTAPAASTHTATPAQSDRSEDRAVGSSGEAGPSAAPSHHHPQVEEADGVTESSMGPSPGTVTNPEAQGEEAPDQAEGEAMVVDEGGPSTSQPIMEEPGDEAQPAISDETAGSHDHATAAASAPLPDDGGSHEEDRPSVADVAMDSNEAATSSASLPDQPTAMDVVLQPPHGHSRSLDDAMAITDMLSMADSRHDLDTDILEGILEGQVVGTGDAAEEGEVESEEEEEQGEGTGQEDGGGEEELGSRDTDESAPSESEVRLNLGPTVLSAGDGTALTGVPSTSQSSLDSSEGGAATPSASQTQLAASQSIETQPRLRRQPIRATAPSSSSEAQMSRVSPAAPSASSSGNLGNNSPQRTSGSTRRPISPPNASNMHSPNPPPGRPSRALPTARGVYRPGQGLVSRGTRGGRPRRGPPHQ</sequence>
<feature type="compositionally biased region" description="Acidic residues" evidence="2">
    <location>
        <begin position="1632"/>
        <end position="1641"/>
    </location>
</feature>
<feature type="compositionally biased region" description="Basic and acidic residues" evidence="2">
    <location>
        <begin position="1693"/>
        <end position="1702"/>
    </location>
</feature>
<evidence type="ECO:0000256" key="2">
    <source>
        <dbReference type="SAM" id="MobiDB-lite"/>
    </source>
</evidence>
<organism evidence="3 4">
    <name type="scientific">Ramazzottius varieornatus</name>
    <name type="common">Water bear</name>
    <name type="synonym">Tardigrade</name>
    <dbReference type="NCBI Taxonomy" id="947166"/>
    <lineage>
        <taxon>Eukaryota</taxon>
        <taxon>Metazoa</taxon>
        <taxon>Ecdysozoa</taxon>
        <taxon>Tardigrada</taxon>
        <taxon>Eutardigrada</taxon>
        <taxon>Parachela</taxon>
        <taxon>Hypsibioidea</taxon>
        <taxon>Ramazzottiidae</taxon>
        <taxon>Ramazzottius</taxon>
    </lineage>
</organism>
<feature type="region of interest" description="Disordered" evidence="2">
    <location>
        <begin position="1"/>
        <end position="27"/>
    </location>
</feature>
<dbReference type="Proteomes" id="UP000186922">
    <property type="component" value="Unassembled WGS sequence"/>
</dbReference>
<evidence type="ECO:0008006" key="5">
    <source>
        <dbReference type="Google" id="ProtNLM"/>
    </source>
</evidence>
<feature type="compositionally biased region" description="Polar residues" evidence="2">
    <location>
        <begin position="1920"/>
        <end position="1940"/>
    </location>
</feature>
<feature type="compositionally biased region" description="Basic and acidic residues" evidence="2">
    <location>
        <begin position="1457"/>
        <end position="1466"/>
    </location>
</feature>
<gene>
    <name evidence="3" type="primary">RvY_16973</name>
    <name evidence="3" type="synonym">RvY_16973.1</name>
    <name evidence="3" type="ORF">RvY_16973-1</name>
</gene>
<accession>A0A1D1W1D9</accession>
<feature type="coiled-coil region" evidence="1">
    <location>
        <begin position="1325"/>
        <end position="1359"/>
    </location>
</feature>
<feature type="compositionally biased region" description="Gly residues" evidence="2">
    <location>
        <begin position="1472"/>
        <end position="1483"/>
    </location>
</feature>
<feature type="coiled-coil region" evidence="1">
    <location>
        <begin position="391"/>
        <end position="481"/>
    </location>
</feature>
<feature type="region of interest" description="Disordered" evidence="2">
    <location>
        <begin position="1437"/>
        <end position="1743"/>
    </location>
</feature>
<evidence type="ECO:0000256" key="1">
    <source>
        <dbReference type="SAM" id="Coils"/>
    </source>
</evidence>
<keyword evidence="1" id="KW-0175">Coiled coil</keyword>
<name>A0A1D1W1D9_RAMVA</name>
<evidence type="ECO:0000313" key="3">
    <source>
        <dbReference type="EMBL" id="GAV07096.1"/>
    </source>
</evidence>
<evidence type="ECO:0000313" key="4">
    <source>
        <dbReference type="Proteomes" id="UP000186922"/>
    </source>
</evidence>
<feature type="compositionally biased region" description="Acidic residues" evidence="2">
    <location>
        <begin position="1779"/>
        <end position="1794"/>
    </location>
</feature>
<feature type="coiled-coil region" evidence="1">
    <location>
        <begin position="203"/>
        <end position="350"/>
    </location>
</feature>
<feature type="compositionally biased region" description="Low complexity" evidence="2">
    <location>
        <begin position="1529"/>
        <end position="1547"/>
    </location>
</feature>
<feature type="compositionally biased region" description="Basic residues" evidence="2">
    <location>
        <begin position="1971"/>
        <end position="1982"/>
    </location>
</feature>
<feature type="compositionally biased region" description="Low complexity" evidence="2">
    <location>
        <begin position="1558"/>
        <end position="1579"/>
    </location>
</feature>
<feature type="compositionally biased region" description="Low complexity" evidence="2">
    <location>
        <begin position="10"/>
        <end position="21"/>
    </location>
</feature>
<proteinExistence type="predicted"/>
<feature type="region of interest" description="Disordered" evidence="2">
    <location>
        <begin position="789"/>
        <end position="813"/>
    </location>
</feature>
<feature type="compositionally biased region" description="Polar residues" evidence="2">
    <location>
        <begin position="795"/>
        <end position="805"/>
    </location>
</feature>
<feature type="region of interest" description="Disordered" evidence="2">
    <location>
        <begin position="838"/>
        <end position="869"/>
    </location>
</feature>
<feature type="region of interest" description="Disordered" evidence="2">
    <location>
        <begin position="1769"/>
        <end position="1982"/>
    </location>
</feature>
<feature type="coiled-coil region" evidence="1">
    <location>
        <begin position="631"/>
        <end position="693"/>
    </location>
</feature>
<keyword evidence="4" id="KW-1185">Reference proteome</keyword>
<feature type="coiled-coil region" evidence="1">
    <location>
        <begin position="520"/>
        <end position="571"/>
    </location>
</feature>
<feature type="compositionally biased region" description="Basic and acidic residues" evidence="2">
    <location>
        <begin position="1500"/>
        <end position="1511"/>
    </location>
</feature>
<feature type="compositionally biased region" description="Low complexity" evidence="2">
    <location>
        <begin position="1902"/>
        <end position="1919"/>
    </location>
</feature>
<dbReference type="OrthoDB" id="10070293at2759"/>
<dbReference type="EMBL" id="BDGG01000014">
    <property type="protein sequence ID" value="GAV07096.1"/>
    <property type="molecule type" value="Genomic_DNA"/>
</dbReference>
<feature type="coiled-coil region" evidence="1">
    <location>
        <begin position="1159"/>
        <end position="1291"/>
    </location>
</feature>
<feature type="compositionally biased region" description="Polar residues" evidence="2">
    <location>
        <begin position="852"/>
        <end position="869"/>
    </location>
</feature>
<feature type="compositionally biased region" description="Polar residues" evidence="2">
    <location>
        <begin position="1843"/>
        <end position="1853"/>
    </location>
</feature>
<feature type="compositionally biased region" description="Low complexity" evidence="2">
    <location>
        <begin position="840"/>
        <end position="851"/>
    </location>
</feature>
<comment type="caution">
    <text evidence="3">The sequence shown here is derived from an EMBL/GenBank/DDBJ whole genome shotgun (WGS) entry which is preliminary data.</text>
</comment>
<dbReference type="Gene3D" id="1.10.287.1490">
    <property type="match status" value="1"/>
</dbReference>